<dbReference type="KEGG" id="vg:16880881"/>
<dbReference type="Proteomes" id="UP000014730">
    <property type="component" value="Segment"/>
</dbReference>
<dbReference type="GeneID" id="16880881"/>
<protein>
    <submittedName>
        <fullName evidence="1">Uncharacterized protein</fullName>
    </submittedName>
</protein>
<accession>R9ZVY7</accession>
<keyword evidence="2" id="KW-1185">Reference proteome</keyword>
<reference evidence="1 2" key="1">
    <citation type="journal article" date="2013" name="Proc. Natl. Acad. Sci. U.S.A.">
        <title>Twelve previously unknown phage genera are ubiquitous in global oceans.</title>
        <authorList>
            <person name="Holmfeldt K."/>
            <person name="Solonenko N."/>
            <person name="Shah M."/>
            <person name="Corrier K."/>
            <person name="Riemann L."/>
            <person name="Verberkmoes N.C."/>
            <person name="Sullivan M.B."/>
        </authorList>
    </citation>
    <scope>NUCLEOTIDE SEQUENCE [LARGE SCALE GENOMIC DNA]</scope>
    <source>
        <strain evidence="1">Phi19:1</strain>
    </source>
</reference>
<gene>
    <name evidence="1" type="ORF">Phi19:1_gp069</name>
</gene>
<proteinExistence type="predicted"/>
<evidence type="ECO:0000313" key="1">
    <source>
        <dbReference type="EMBL" id="AGO47359.1"/>
    </source>
</evidence>
<reference evidence="2" key="2">
    <citation type="submission" date="2013-03" db="EMBL/GenBank/DDBJ databases">
        <title>The Cellulophaga phages: a novel, diverse, and globally ubiquitous model system.</title>
        <authorList>
            <person name="Holmfeldt K."/>
            <person name="Solonenko N."/>
            <person name="Shah M."/>
            <person name="Corrier K."/>
            <person name="Riemann L."/>
            <person name="VerBerkmoes N.C."/>
            <person name="Sullivan M.B."/>
        </authorList>
    </citation>
    <scope>NUCLEOTIDE SEQUENCE [LARGE SCALE GENOMIC DNA]</scope>
</reference>
<evidence type="ECO:0000313" key="2">
    <source>
        <dbReference type="Proteomes" id="UP000014730"/>
    </source>
</evidence>
<sequence>MIEIVVVPLVKLKYIIMKNIIGKTYIASDNSYSINLTYPQRDCRLAGCNLSRPKATKIVSEPYLFRIKSNVMDEGFEHEFINVEYNGDIFRVLYNERNINASLADRIKMQNEFRQMYDGLI</sequence>
<dbReference type="RefSeq" id="YP_008241762.1">
    <property type="nucleotide sequence ID" value="NC_021799.1"/>
</dbReference>
<organism evidence="1 2">
    <name type="scientific">Cellulophaga phage phi19:1</name>
    <dbReference type="NCBI Taxonomy" id="1327970"/>
    <lineage>
        <taxon>Viruses</taxon>
        <taxon>Duplodnaviria</taxon>
        <taxon>Heunggongvirae</taxon>
        <taxon>Uroviricota</taxon>
        <taxon>Caudoviricetes</taxon>
        <taxon>Assiduviridae</taxon>
        <taxon>Cellubavirus</taxon>
        <taxon>Cellubavirus phi19una</taxon>
    </lineage>
</organism>
<name>R9ZVY7_9CAUD</name>
<dbReference type="EMBL" id="KC821607">
    <property type="protein sequence ID" value="AGO47359.1"/>
    <property type="molecule type" value="Genomic_DNA"/>
</dbReference>